<evidence type="ECO:0000313" key="11">
    <source>
        <dbReference type="Proteomes" id="UP000515152"/>
    </source>
</evidence>
<keyword evidence="6" id="KW-0472">Membrane</keyword>
<accession>A0A8M1KE50</accession>
<keyword evidence="7 9" id="KW-1015">Disulfide bond</keyword>
<feature type="domain" description="SRCR" evidence="10">
    <location>
        <begin position="178"/>
        <end position="277"/>
    </location>
</feature>
<dbReference type="InterPro" id="IPR001190">
    <property type="entry name" value="SRCR"/>
</dbReference>
<evidence type="ECO:0000256" key="9">
    <source>
        <dbReference type="PROSITE-ProRule" id="PRU00196"/>
    </source>
</evidence>
<dbReference type="GO" id="GO:0016020">
    <property type="term" value="C:membrane"/>
    <property type="evidence" value="ECO:0007669"/>
    <property type="project" value="UniProtKB-SubCell"/>
</dbReference>
<protein>
    <submittedName>
        <fullName evidence="12">Antigen WC1.1-like</fullName>
    </submittedName>
</protein>
<evidence type="ECO:0000256" key="2">
    <source>
        <dbReference type="ARBA" id="ARBA00022692"/>
    </source>
</evidence>
<keyword evidence="11" id="KW-1185">Reference proteome</keyword>
<feature type="disulfide bond" evidence="9">
    <location>
        <begin position="144"/>
        <end position="154"/>
    </location>
</feature>
<dbReference type="Pfam" id="PF00530">
    <property type="entry name" value="SRCR"/>
    <property type="match status" value="4"/>
</dbReference>
<feature type="domain" description="SRCR" evidence="10">
    <location>
        <begin position="75"/>
        <end position="175"/>
    </location>
</feature>
<proteinExistence type="predicted"/>
<feature type="disulfide bond" evidence="9">
    <location>
        <begin position="249"/>
        <end position="259"/>
    </location>
</feature>
<dbReference type="PANTHER" id="PTHR19331:SF465">
    <property type="entry name" value="EGG PEPTIDE SPERACT RECEPTOR"/>
    <property type="match status" value="1"/>
</dbReference>
<dbReference type="Proteomes" id="UP000515152">
    <property type="component" value="Unplaced"/>
</dbReference>
<feature type="disulfide bond" evidence="9">
    <location>
        <begin position="8"/>
        <end position="69"/>
    </location>
</feature>
<organism evidence="11 12">
    <name type="scientific">Clupea harengus</name>
    <name type="common">Atlantic herring</name>
    <dbReference type="NCBI Taxonomy" id="7950"/>
    <lineage>
        <taxon>Eukaryota</taxon>
        <taxon>Metazoa</taxon>
        <taxon>Chordata</taxon>
        <taxon>Craniata</taxon>
        <taxon>Vertebrata</taxon>
        <taxon>Euteleostomi</taxon>
        <taxon>Actinopterygii</taxon>
        <taxon>Neopterygii</taxon>
        <taxon>Teleostei</taxon>
        <taxon>Clupei</taxon>
        <taxon>Clupeiformes</taxon>
        <taxon>Clupeoidei</taxon>
        <taxon>Clupeidae</taxon>
        <taxon>Clupea</taxon>
    </lineage>
</organism>
<keyword evidence="4" id="KW-0677">Repeat</keyword>
<dbReference type="KEGG" id="char:122129899"/>
<dbReference type="OrthoDB" id="536948at2759"/>
<evidence type="ECO:0000256" key="1">
    <source>
        <dbReference type="ARBA" id="ARBA00004167"/>
    </source>
</evidence>
<sequence>MNASSVLCHQLNCGRAVAVVGAEWFGEGSGSIWPDVFVCEGNETGLSECGISWWSRAACSHRQDAGVICSGHQPVRLVGSGGDCAGRLEVSHNGSWGTVCDDSWDMEDAQVVCRQLQCGTALGAEVPASFHPGDVPIWLSEVGCAGDETSLWECPSAGWGRHDCSHKEDVWVTCSEFIQLRQNTDDYGPCKGVIEVYYSGTWGKICFNDMDKDTGSVICQQLGCGGFKKVAKPFAVESTKGQRLSPPRCRKHDTHLEQCKPFQWGQSCKEVAELHCTGAPGLRLVGGLTHCSGRVEVLLQGKWGTVCDDSWDEKDAQVVCRQLDCGEPVDVGRSRANLGGETAPSGWTR</sequence>
<comment type="caution">
    <text evidence="9">Lacks conserved residue(s) required for the propagation of feature annotation.</text>
</comment>
<dbReference type="GeneID" id="122129899"/>
<comment type="subcellular location">
    <subcellularLocation>
        <location evidence="1">Membrane</location>
        <topology evidence="1">Single-pass membrane protein</topology>
    </subcellularLocation>
</comment>
<evidence type="ECO:0000256" key="8">
    <source>
        <dbReference type="ARBA" id="ARBA00023180"/>
    </source>
</evidence>
<evidence type="ECO:0000256" key="5">
    <source>
        <dbReference type="ARBA" id="ARBA00022989"/>
    </source>
</evidence>
<feature type="disulfide bond" evidence="9">
    <location>
        <begin position="100"/>
        <end position="164"/>
    </location>
</feature>
<reference evidence="12" key="1">
    <citation type="submission" date="2025-08" db="UniProtKB">
        <authorList>
            <consortium name="RefSeq"/>
        </authorList>
    </citation>
    <scope>IDENTIFICATION</scope>
</reference>
<keyword evidence="3" id="KW-0732">Signal</keyword>
<dbReference type="PROSITE" id="PS50287">
    <property type="entry name" value="SRCR_2"/>
    <property type="match status" value="4"/>
</dbReference>
<evidence type="ECO:0000256" key="7">
    <source>
        <dbReference type="ARBA" id="ARBA00023157"/>
    </source>
</evidence>
<evidence type="ECO:0000313" key="12">
    <source>
        <dbReference type="RefSeq" id="XP_042560563.1"/>
    </source>
</evidence>
<keyword evidence="2" id="KW-0812">Transmembrane</keyword>
<keyword evidence="5" id="KW-1133">Transmembrane helix</keyword>
<name>A0A8M1KE50_CLUHA</name>
<evidence type="ECO:0000256" key="4">
    <source>
        <dbReference type="ARBA" id="ARBA00022737"/>
    </source>
</evidence>
<dbReference type="SMART" id="SM00202">
    <property type="entry name" value="SR"/>
    <property type="match status" value="4"/>
</dbReference>
<evidence type="ECO:0000256" key="3">
    <source>
        <dbReference type="ARBA" id="ARBA00022729"/>
    </source>
</evidence>
<dbReference type="AlphaFoldDB" id="A0A8M1KE50"/>
<feature type="disulfide bond" evidence="9">
    <location>
        <begin position="39"/>
        <end position="49"/>
    </location>
</feature>
<dbReference type="FunFam" id="3.10.250.10:FF:000009">
    <property type="entry name" value="WC1"/>
    <property type="match status" value="1"/>
</dbReference>
<dbReference type="PANTHER" id="PTHR19331">
    <property type="entry name" value="SCAVENGER RECEPTOR DOMAIN-CONTAINING"/>
    <property type="match status" value="1"/>
</dbReference>
<dbReference type="RefSeq" id="XP_042560563.1">
    <property type="nucleotide sequence ID" value="XM_042704629.1"/>
</dbReference>
<dbReference type="FunFam" id="3.10.250.10:FF:000016">
    <property type="entry name" value="Scavenger receptor cysteine-rich protein type 12"/>
    <property type="match status" value="2"/>
</dbReference>
<keyword evidence="8" id="KW-0325">Glycoprotein</keyword>
<evidence type="ECO:0000256" key="6">
    <source>
        <dbReference type="ARBA" id="ARBA00023136"/>
    </source>
</evidence>
<evidence type="ECO:0000259" key="10">
    <source>
        <dbReference type="PROSITE" id="PS50287"/>
    </source>
</evidence>
<feature type="disulfide bond" evidence="9">
    <location>
        <begin position="113"/>
        <end position="174"/>
    </location>
</feature>
<feature type="domain" description="SRCR" evidence="10">
    <location>
        <begin position="282"/>
        <end position="349"/>
    </location>
</feature>
<feature type="domain" description="SRCR" evidence="10">
    <location>
        <begin position="1"/>
        <end position="70"/>
    </location>
</feature>
<gene>
    <name evidence="12" type="primary">LOC122129899</name>
</gene>